<dbReference type="AlphaFoldDB" id="A0A0L8GR80"/>
<dbReference type="EMBL" id="KQ420787">
    <property type="protein sequence ID" value="KOF79334.1"/>
    <property type="molecule type" value="Genomic_DNA"/>
</dbReference>
<proteinExistence type="predicted"/>
<sequence>MSDSYFKATTKTITDLNYAVTSETIVNNPRLAKQLSIDGKKSEPKNFTIRKKLLEFQIGICNHM</sequence>
<name>A0A0L8GR80_OCTBM</name>
<reference evidence="1" key="1">
    <citation type="submission" date="2015-07" db="EMBL/GenBank/DDBJ databases">
        <title>MeaNS - Measles Nucleotide Surveillance Program.</title>
        <authorList>
            <person name="Tran T."/>
            <person name="Druce J."/>
        </authorList>
    </citation>
    <scope>NUCLEOTIDE SEQUENCE</scope>
    <source>
        <strain evidence="1">UCB-OBI-ISO-001</strain>
        <tissue evidence="1">Gonad</tissue>
    </source>
</reference>
<accession>A0A0L8GR80</accession>
<organism evidence="1">
    <name type="scientific">Octopus bimaculoides</name>
    <name type="common">California two-spotted octopus</name>
    <dbReference type="NCBI Taxonomy" id="37653"/>
    <lineage>
        <taxon>Eukaryota</taxon>
        <taxon>Metazoa</taxon>
        <taxon>Spiralia</taxon>
        <taxon>Lophotrochozoa</taxon>
        <taxon>Mollusca</taxon>
        <taxon>Cephalopoda</taxon>
        <taxon>Coleoidea</taxon>
        <taxon>Octopodiformes</taxon>
        <taxon>Octopoda</taxon>
        <taxon>Incirrata</taxon>
        <taxon>Octopodidae</taxon>
        <taxon>Octopus</taxon>
    </lineage>
</organism>
<protein>
    <submittedName>
        <fullName evidence="1">Uncharacterized protein</fullName>
    </submittedName>
</protein>
<evidence type="ECO:0000313" key="1">
    <source>
        <dbReference type="EMBL" id="KOF79334.1"/>
    </source>
</evidence>
<gene>
    <name evidence="1" type="ORF">OCBIM_22029623mg</name>
</gene>